<organism evidence="2">
    <name type="scientific">Phaffia rhodozyma</name>
    <name type="common">Yeast</name>
    <name type="synonym">Xanthophyllomyces dendrorhous</name>
    <dbReference type="NCBI Taxonomy" id="264483"/>
    <lineage>
        <taxon>Eukaryota</taxon>
        <taxon>Fungi</taxon>
        <taxon>Dikarya</taxon>
        <taxon>Basidiomycota</taxon>
        <taxon>Agaricomycotina</taxon>
        <taxon>Tremellomycetes</taxon>
        <taxon>Cystofilobasidiales</taxon>
        <taxon>Mrakiaceae</taxon>
        <taxon>Phaffia</taxon>
    </lineage>
</organism>
<evidence type="ECO:0000259" key="1">
    <source>
        <dbReference type="Pfam" id="PF01636"/>
    </source>
</evidence>
<dbReference type="InterPro" id="IPR052898">
    <property type="entry name" value="ACAD10-like"/>
</dbReference>
<feature type="domain" description="Aminoglycoside phosphotransferase" evidence="1">
    <location>
        <begin position="35"/>
        <end position="282"/>
    </location>
</feature>
<dbReference type="InterPro" id="IPR041726">
    <property type="entry name" value="ACAD10_11_N"/>
</dbReference>
<dbReference type="InterPro" id="IPR011009">
    <property type="entry name" value="Kinase-like_dom_sf"/>
</dbReference>
<keyword evidence="2" id="KW-0418">Kinase</keyword>
<dbReference type="EMBL" id="LN483273">
    <property type="protein sequence ID" value="CDZ98060.1"/>
    <property type="molecule type" value="Genomic_DNA"/>
</dbReference>
<name>A0A0F7SI43_PHARH</name>
<dbReference type="InterPro" id="IPR002575">
    <property type="entry name" value="Aminoglycoside_PTrfase"/>
</dbReference>
<keyword evidence="2" id="KW-0808">Transferase</keyword>
<dbReference type="GO" id="GO:0016301">
    <property type="term" value="F:kinase activity"/>
    <property type="evidence" value="ECO:0007669"/>
    <property type="project" value="UniProtKB-KW"/>
</dbReference>
<protein>
    <submittedName>
        <fullName evidence="2">Protein kinase-like domain</fullName>
    </submittedName>
</protein>
<dbReference type="Gene3D" id="3.90.1200.10">
    <property type="match status" value="1"/>
</dbReference>
<sequence length="410" mass="45189">MPGQESTPIREALDLRSLEKYLTENLEGFKGPLSATQFKSGQSNPTYLLKDGNGTQTVLRRKPPGQLLTPTAHNIEREYQILSAIQAYNESLPEKDRAEDGIPAPKVYGDVCKDETVVGSQFYLMEFLKGRIFQDVRIPELEEKDRQECWKAAVKTLANLSSAQLDLPASFTTTSTKANKRKPYFARQVSSLLKVSSIQAAVQGVGNILTDPKEQAEVEEFLRSSGVDVADEYYWRSEGIVHGDYKLDNLIFHPTENKVIGIIDWELCTIGSPLADLSNLLLPFSLPLNGVPPAQRKNLLIPLQGKQATDAVGLPSQVYLLKLWLETMGGSTGVGEMEDLREALIWVEVFTLWKLAIICQGIAARVQRGQASSAEAKETGSRHTIDTLGRICLDKARVSGSGDGNVKAKL</sequence>
<accession>A0A0F7SI43</accession>
<dbReference type="CDD" id="cd05154">
    <property type="entry name" value="ACAD10_11_N-like"/>
    <property type="match status" value="1"/>
</dbReference>
<dbReference type="AlphaFoldDB" id="A0A0F7SI43"/>
<dbReference type="Gene3D" id="3.30.200.20">
    <property type="entry name" value="Phosphorylase Kinase, domain 1"/>
    <property type="match status" value="1"/>
</dbReference>
<dbReference type="Pfam" id="PF01636">
    <property type="entry name" value="APH"/>
    <property type="match status" value="1"/>
</dbReference>
<dbReference type="PANTHER" id="PTHR47829:SF1">
    <property type="entry name" value="HAD FAMILY PHOSPHATASE"/>
    <property type="match status" value="1"/>
</dbReference>
<evidence type="ECO:0000313" key="2">
    <source>
        <dbReference type="EMBL" id="CDZ98060.1"/>
    </source>
</evidence>
<dbReference type="SUPFAM" id="SSF56112">
    <property type="entry name" value="Protein kinase-like (PK-like)"/>
    <property type="match status" value="1"/>
</dbReference>
<reference evidence="2" key="1">
    <citation type="submission" date="2014-08" db="EMBL/GenBank/DDBJ databases">
        <authorList>
            <person name="Sharma Rahul"/>
            <person name="Thines Marco"/>
        </authorList>
    </citation>
    <scope>NUCLEOTIDE SEQUENCE</scope>
</reference>
<dbReference type="PANTHER" id="PTHR47829">
    <property type="entry name" value="HYDROLASE, PUTATIVE (AFU_ORTHOLOGUE AFUA_1G12880)-RELATED"/>
    <property type="match status" value="1"/>
</dbReference>
<proteinExistence type="predicted"/>